<reference evidence="4 5" key="1">
    <citation type="journal article" date="2016" name="J. Microbiol.">
        <title>Dankookia rubra gen. nov., sp. nov., an alphaproteobacterium isolated from sediment of a shallow stream.</title>
        <authorList>
            <person name="Kim W.H."/>
            <person name="Kim D.H."/>
            <person name="Kang K."/>
            <person name="Ahn T.Y."/>
        </authorList>
    </citation>
    <scope>NUCLEOTIDE SEQUENCE [LARGE SCALE GENOMIC DNA]</scope>
    <source>
        <strain evidence="4 5">JCM30602</strain>
    </source>
</reference>
<keyword evidence="3" id="KW-0472">Membrane</keyword>
<feature type="region of interest" description="Disordered" evidence="2">
    <location>
        <begin position="202"/>
        <end position="241"/>
    </location>
</feature>
<name>A0A4R5Q538_9PROT</name>
<keyword evidence="3" id="KW-0812">Transmembrane</keyword>
<evidence type="ECO:0000313" key="5">
    <source>
        <dbReference type="Proteomes" id="UP000295096"/>
    </source>
</evidence>
<feature type="compositionally biased region" description="Basic and acidic residues" evidence="2">
    <location>
        <begin position="202"/>
        <end position="211"/>
    </location>
</feature>
<feature type="region of interest" description="Disordered" evidence="2">
    <location>
        <begin position="1"/>
        <end position="30"/>
    </location>
</feature>
<dbReference type="AlphaFoldDB" id="A0A4R5Q538"/>
<feature type="compositionally biased region" description="Pro residues" evidence="2">
    <location>
        <begin position="1"/>
        <end position="11"/>
    </location>
</feature>
<sequence>MSESPETPPPQASSAASAPPARNSPLSPPAPKRLDPAAVMIGVGGVVLLLAVWWLLTTPRATSDASIDPARVAQLEQRLGALEGVRGELGTLGGRLQALAPIEGRVQALETKPAPAMPDLRPLEGQVASLAERAAVAERAAAQATDRAAANERRLQGIEQKPAFDPAAVAPRAAFDALGNRVEAQAARIQQLDTDLGRRLQEAAKADEQREQAAQQAMQKTLQEMKSSDEEREKSARQEAEKRLKALEDQLGQRIAAVETAQKQMKELEDRTARLAAIDRLRGALTAGQPLGEGLAKVDQPPQALARFAQSAPPTEASLRLSFEDAAKAARAASDAAMQPDGSKAGVVDSALSRLGGLVTVRRGEQVVWGDAAEAEIERARRALEAGDLEMSLTHIGKLPPPARAAMQSWADQARSLIAARAALRQLAAG</sequence>
<gene>
    <name evidence="4" type="ORF">E2C06_34645</name>
</gene>
<accession>A0A4R5Q538</accession>
<proteinExistence type="predicted"/>
<protein>
    <submittedName>
        <fullName evidence="4">Uncharacterized protein</fullName>
    </submittedName>
</protein>
<dbReference type="EMBL" id="SMSJ01000162">
    <property type="protein sequence ID" value="TDH58042.1"/>
    <property type="molecule type" value="Genomic_DNA"/>
</dbReference>
<feature type="compositionally biased region" description="Basic and acidic residues" evidence="2">
    <location>
        <begin position="226"/>
        <end position="241"/>
    </location>
</feature>
<dbReference type="OrthoDB" id="7281031at2"/>
<dbReference type="Proteomes" id="UP000295096">
    <property type="component" value="Unassembled WGS sequence"/>
</dbReference>
<feature type="compositionally biased region" description="Low complexity" evidence="2">
    <location>
        <begin position="12"/>
        <end position="25"/>
    </location>
</feature>
<evidence type="ECO:0000256" key="3">
    <source>
        <dbReference type="SAM" id="Phobius"/>
    </source>
</evidence>
<feature type="transmembrane region" description="Helical" evidence="3">
    <location>
        <begin position="37"/>
        <end position="56"/>
    </location>
</feature>
<keyword evidence="5" id="KW-1185">Reference proteome</keyword>
<feature type="coiled-coil region" evidence="1">
    <location>
        <begin position="127"/>
        <end position="161"/>
    </location>
</feature>
<organism evidence="4 5">
    <name type="scientific">Dankookia rubra</name>
    <dbReference type="NCBI Taxonomy" id="1442381"/>
    <lineage>
        <taxon>Bacteria</taxon>
        <taxon>Pseudomonadati</taxon>
        <taxon>Pseudomonadota</taxon>
        <taxon>Alphaproteobacteria</taxon>
        <taxon>Acetobacterales</taxon>
        <taxon>Roseomonadaceae</taxon>
        <taxon>Dankookia</taxon>
    </lineage>
</organism>
<comment type="caution">
    <text evidence="4">The sequence shown here is derived from an EMBL/GenBank/DDBJ whole genome shotgun (WGS) entry which is preliminary data.</text>
</comment>
<evidence type="ECO:0000313" key="4">
    <source>
        <dbReference type="EMBL" id="TDH58042.1"/>
    </source>
</evidence>
<keyword evidence="1" id="KW-0175">Coiled coil</keyword>
<keyword evidence="3" id="KW-1133">Transmembrane helix</keyword>
<evidence type="ECO:0000256" key="1">
    <source>
        <dbReference type="SAM" id="Coils"/>
    </source>
</evidence>
<evidence type="ECO:0000256" key="2">
    <source>
        <dbReference type="SAM" id="MobiDB-lite"/>
    </source>
</evidence>
<dbReference type="RefSeq" id="WP_133293102.1">
    <property type="nucleotide sequence ID" value="NZ_SMSJ01000162.1"/>
</dbReference>